<protein>
    <submittedName>
        <fullName evidence="1">Uncharacterized protein</fullName>
    </submittedName>
</protein>
<accession>A0A224XL06</accession>
<reference evidence="1" key="1">
    <citation type="journal article" date="2018" name="PLoS Negl. Trop. Dis.">
        <title>An insight into the salivary gland and fat body transcriptome of Panstrongylus lignarius (Hemiptera: Heteroptera), the main vector of Chagas disease in Peru.</title>
        <authorList>
            <person name="Nevoa J.C."/>
            <person name="Mendes M.T."/>
            <person name="da Silva M.V."/>
            <person name="Soares S.C."/>
            <person name="Oliveira C.J.F."/>
            <person name="Ribeiro J.M.C."/>
        </authorList>
    </citation>
    <scope>NUCLEOTIDE SEQUENCE</scope>
</reference>
<name>A0A224XL06_9HEMI</name>
<proteinExistence type="predicted"/>
<evidence type="ECO:0000313" key="1">
    <source>
        <dbReference type="EMBL" id="JAW13147.1"/>
    </source>
</evidence>
<dbReference type="EMBL" id="GFTR01003279">
    <property type="protein sequence ID" value="JAW13147.1"/>
    <property type="molecule type" value="Transcribed_RNA"/>
</dbReference>
<sequence>MSDDDDSSSPVSDVSDPPMKKARYIWQIKGRYRLRQDDNDGRCSNDIEDDLFRLERNAITFRWQSEQIAKAVFDNAVNSVIENTSDPQEEMESLMDIYFNNNSGHLEDEAVRMAIRSHGLQKPCSCPEPHMKPLPSNIPFHQRSFFTQDGPSTSSQVHISAGGELENDILSEAVAVAIQKKGLGASSKSDNLRFQF</sequence>
<organism evidence="1">
    <name type="scientific">Panstrongylus lignarius</name>
    <dbReference type="NCBI Taxonomy" id="156445"/>
    <lineage>
        <taxon>Eukaryota</taxon>
        <taxon>Metazoa</taxon>
        <taxon>Ecdysozoa</taxon>
        <taxon>Arthropoda</taxon>
        <taxon>Hexapoda</taxon>
        <taxon>Insecta</taxon>
        <taxon>Pterygota</taxon>
        <taxon>Neoptera</taxon>
        <taxon>Paraneoptera</taxon>
        <taxon>Hemiptera</taxon>
        <taxon>Heteroptera</taxon>
        <taxon>Panheteroptera</taxon>
        <taxon>Cimicomorpha</taxon>
        <taxon>Reduviidae</taxon>
        <taxon>Triatominae</taxon>
        <taxon>Panstrongylus</taxon>
    </lineage>
</organism>
<dbReference type="AlphaFoldDB" id="A0A224XL06"/>